<dbReference type="AlphaFoldDB" id="A0A0K8NVJ7"/>
<dbReference type="RefSeq" id="WP_054018530.1">
    <property type="nucleotide sequence ID" value="NZ_BBYR01000007.1"/>
</dbReference>
<dbReference type="Pfam" id="PF00494">
    <property type="entry name" value="SQS_PSY"/>
    <property type="match status" value="1"/>
</dbReference>
<proteinExistence type="predicted"/>
<dbReference type="Gene3D" id="1.10.600.10">
    <property type="entry name" value="Farnesyl Diphosphate Synthase"/>
    <property type="match status" value="1"/>
</dbReference>
<evidence type="ECO:0000313" key="2">
    <source>
        <dbReference type="EMBL" id="GAP34403.1"/>
    </source>
</evidence>
<dbReference type="InterPro" id="IPR033904">
    <property type="entry name" value="Trans_IPPS_HH"/>
</dbReference>
<accession>A0A0K8NVJ7</accession>
<dbReference type="InterPro" id="IPR002060">
    <property type="entry name" value="Squ/phyt_synthse"/>
</dbReference>
<name>A0A0K8NVJ7_PISS1</name>
<gene>
    <name evidence="2" type="ORF">ISF6_4578</name>
</gene>
<dbReference type="SFLD" id="SFLDS00005">
    <property type="entry name" value="Isoprenoid_Synthase_Type_I"/>
    <property type="match status" value="1"/>
</dbReference>
<reference evidence="3" key="1">
    <citation type="submission" date="2015-07" db="EMBL/GenBank/DDBJ databases">
        <title>Discovery of a poly(ethylene terephthalate assimilation.</title>
        <authorList>
            <person name="Yoshida S."/>
            <person name="Hiraga K."/>
            <person name="Takehana T."/>
            <person name="Taniguchi I."/>
            <person name="Yamaji H."/>
            <person name="Maeda Y."/>
            <person name="Toyohara K."/>
            <person name="Miyamoto K."/>
            <person name="Kimura Y."/>
            <person name="Oda K."/>
        </authorList>
    </citation>
    <scope>NUCLEOTIDE SEQUENCE [LARGE SCALE GENOMIC DNA]</scope>
    <source>
        <strain evidence="3">NBRC 110686 / TISTR 2288 / 201-F6</strain>
    </source>
</reference>
<dbReference type="Proteomes" id="UP000037660">
    <property type="component" value="Unassembled WGS sequence"/>
</dbReference>
<dbReference type="InterPro" id="IPR008949">
    <property type="entry name" value="Isoprenoid_synthase_dom_sf"/>
</dbReference>
<dbReference type="CDD" id="cd00683">
    <property type="entry name" value="Trans_IPPS_HH"/>
    <property type="match status" value="1"/>
</dbReference>
<organism evidence="2 3">
    <name type="scientific">Piscinibacter sakaiensis</name>
    <name type="common">Ideonella sakaiensis</name>
    <dbReference type="NCBI Taxonomy" id="1547922"/>
    <lineage>
        <taxon>Bacteria</taxon>
        <taxon>Pseudomonadati</taxon>
        <taxon>Pseudomonadota</taxon>
        <taxon>Betaproteobacteria</taxon>
        <taxon>Burkholderiales</taxon>
        <taxon>Sphaerotilaceae</taxon>
        <taxon>Piscinibacter</taxon>
    </lineage>
</organism>
<keyword evidence="1 2" id="KW-0808">Transferase</keyword>
<reference evidence="2 3" key="2">
    <citation type="journal article" date="2016" name="Science">
        <title>A bacterium that degrades and assimilates poly(ethylene terephthalate).</title>
        <authorList>
            <person name="Yoshida S."/>
            <person name="Hiraga K."/>
            <person name="Takehana T."/>
            <person name="Taniguchi I."/>
            <person name="Yamaji H."/>
            <person name="Maeda Y."/>
            <person name="Toyohara K."/>
            <person name="Miyamoto K."/>
            <person name="Kimura Y."/>
            <person name="Oda K."/>
        </authorList>
    </citation>
    <scope>NUCLEOTIDE SEQUENCE [LARGE SCALE GENOMIC DNA]</scope>
    <source>
        <strain evidence="3">NBRC 110686 / TISTR 2288 / 201-F6</strain>
    </source>
</reference>
<dbReference type="GO" id="GO:0016117">
    <property type="term" value="P:carotenoid biosynthetic process"/>
    <property type="evidence" value="ECO:0007669"/>
    <property type="project" value="UniProtKB-ARBA"/>
</dbReference>
<sequence length="341" mass="35989">MPGPEPLRAADVAACRAVLRRNSRTFHAASLLLPARVRAPASVLYGFCRVADDTVDLHGGRGPAIAALRARLDAAYAGAPQERALGAVLRGHGIPRLVPEMLLEGLAWDAEGRRYATREALFDYAARVAGTVGAMMALLMGARSPQSLARACDLGVAMQLTNIARDVGEDARAGRLYLPLDALRAAGLEPEDFLAAPRFGPALAGVVRELLQVADGLYRRAGAGIARLPVDCRPGIEAARRMYAAIGDEVLRHGGDSVTRRAVVPRGRQLRLLARSLVAAPWPSAAALAQPPLAANQALVEASAAEPLPPSSHGLGAVIELFERLERRDRAPLPLVARGGP</sequence>
<dbReference type="SUPFAM" id="SSF48576">
    <property type="entry name" value="Terpenoid synthases"/>
    <property type="match status" value="1"/>
</dbReference>
<dbReference type="InterPro" id="IPR019845">
    <property type="entry name" value="Squalene/phytoene_synthase_CS"/>
</dbReference>
<dbReference type="STRING" id="1547922.ISF6_4578"/>
<protein>
    <submittedName>
        <fullName evidence="2">Phytoene synthase</fullName>
        <ecNumber evidence="2">2.5.1.32</ecNumber>
    </submittedName>
</protein>
<dbReference type="SFLD" id="SFLDG01212">
    <property type="entry name" value="Phytoene_synthase_like"/>
    <property type="match status" value="1"/>
</dbReference>
<keyword evidence="3" id="KW-1185">Reference proteome</keyword>
<comment type="caution">
    <text evidence="2">The sequence shown here is derived from an EMBL/GenBank/DDBJ whole genome shotgun (WGS) entry which is preliminary data.</text>
</comment>
<dbReference type="PANTHER" id="PTHR31480">
    <property type="entry name" value="BIFUNCTIONAL LYCOPENE CYCLASE/PHYTOENE SYNTHASE"/>
    <property type="match status" value="1"/>
</dbReference>
<dbReference type="GO" id="GO:0051996">
    <property type="term" value="F:squalene synthase [NAD(P)H] activity"/>
    <property type="evidence" value="ECO:0007669"/>
    <property type="project" value="InterPro"/>
</dbReference>
<dbReference type="PROSITE" id="PS01045">
    <property type="entry name" value="SQUALEN_PHYTOEN_SYN_2"/>
    <property type="match status" value="1"/>
</dbReference>
<dbReference type="EC" id="2.5.1.32" evidence="2"/>
<dbReference type="OrthoDB" id="9807580at2"/>
<dbReference type="InterPro" id="IPR044843">
    <property type="entry name" value="Trans_IPPS_bact-type"/>
</dbReference>
<dbReference type="SFLD" id="SFLDG01018">
    <property type="entry name" value="Squalene/Phytoene_Synthase_Lik"/>
    <property type="match status" value="1"/>
</dbReference>
<dbReference type="GO" id="GO:0004311">
    <property type="term" value="F:geranylgeranyl diphosphate synthase activity"/>
    <property type="evidence" value="ECO:0007669"/>
    <property type="project" value="InterPro"/>
</dbReference>
<evidence type="ECO:0000313" key="3">
    <source>
        <dbReference type="Proteomes" id="UP000037660"/>
    </source>
</evidence>
<dbReference type="PROSITE" id="PS01044">
    <property type="entry name" value="SQUALEN_PHYTOEN_SYN_1"/>
    <property type="match status" value="1"/>
</dbReference>
<dbReference type="EMBL" id="BBYR01000007">
    <property type="protein sequence ID" value="GAP34403.1"/>
    <property type="molecule type" value="Genomic_DNA"/>
</dbReference>
<evidence type="ECO:0000256" key="1">
    <source>
        <dbReference type="ARBA" id="ARBA00022679"/>
    </source>
</evidence>